<keyword evidence="3" id="KW-1185">Reference proteome</keyword>
<dbReference type="EMBL" id="BAAATD010000009">
    <property type="protein sequence ID" value="GAA2618566.1"/>
    <property type="molecule type" value="Genomic_DNA"/>
</dbReference>
<gene>
    <name evidence="2" type="ORF">GCM10010411_62540</name>
</gene>
<evidence type="ECO:0008006" key="4">
    <source>
        <dbReference type="Google" id="ProtNLM"/>
    </source>
</evidence>
<dbReference type="Proteomes" id="UP001501509">
    <property type="component" value="Unassembled WGS sequence"/>
</dbReference>
<comment type="caution">
    <text evidence="2">The sequence shown here is derived from an EMBL/GenBank/DDBJ whole genome shotgun (WGS) entry which is preliminary data.</text>
</comment>
<keyword evidence="1" id="KW-0812">Transmembrane</keyword>
<protein>
    <recommendedName>
        <fullName evidence="4">Integral membrane protein</fullName>
    </recommendedName>
</protein>
<keyword evidence="1" id="KW-1133">Transmembrane helix</keyword>
<dbReference type="RefSeq" id="WP_344546070.1">
    <property type="nucleotide sequence ID" value="NZ_BAAATD010000009.1"/>
</dbReference>
<feature type="transmembrane region" description="Helical" evidence="1">
    <location>
        <begin position="62"/>
        <end position="82"/>
    </location>
</feature>
<evidence type="ECO:0000313" key="3">
    <source>
        <dbReference type="Proteomes" id="UP001501509"/>
    </source>
</evidence>
<feature type="transmembrane region" description="Helical" evidence="1">
    <location>
        <begin position="12"/>
        <end position="30"/>
    </location>
</feature>
<evidence type="ECO:0000256" key="1">
    <source>
        <dbReference type="SAM" id="Phobius"/>
    </source>
</evidence>
<organism evidence="2 3">
    <name type="scientific">Actinomadura fulvescens</name>
    <dbReference type="NCBI Taxonomy" id="46160"/>
    <lineage>
        <taxon>Bacteria</taxon>
        <taxon>Bacillati</taxon>
        <taxon>Actinomycetota</taxon>
        <taxon>Actinomycetes</taxon>
        <taxon>Streptosporangiales</taxon>
        <taxon>Thermomonosporaceae</taxon>
        <taxon>Actinomadura</taxon>
    </lineage>
</organism>
<accession>A0ABN3Q6G9</accession>
<name>A0ABN3Q6G9_9ACTN</name>
<feature type="transmembrane region" description="Helical" evidence="1">
    <location>
        <begin position="102"/>
        <end position="119"/>
    </location>
</feature>
<reference evidence="2 3" key="1">
    <citation type="journal article" date="2019" name="Int. J. Syst. Evol. Microbiol.">
        <title>The Global Catalogue of Microorganisms (GCM) 10K type strain sequencing project: providing services to taxonomists for standard genome sequencing and annotation.</title>
        <authorList>
            <consortium name="The Broad Institute Genomics Platform"/>
            <consortium name="The Broad Institute Genome Sequencing Center for Infectious Disease"/>
            <person name="Wu L."/>
            <person name="Ma J."/>
        </authorList>
    </citation>
    <scope>NUCLEOTIDE SEQUENCE [LARGE SCALE GENOMIC DNA]</scope>
    <source>
        <strain evidence="2 3">JCM 6833</strain>
    </source>
</reference>
<sequence>MAVRRTSSSWWATLAGLIVGAAGISVLWAAGQDFPVYPPPGIIILLVGAAFVGLSPWRWAPAVGAGLGLFVVAGFLISGLAGGDGFDNLTAEHGMGRAIGQGIQLLGVTLALAAGSLATRTNYSNSDIK</sequence>
<keyword evidence="1" id="KW-0472">Membrane</keyword>
<feature type="transmembrane region" description="Helical" evidence="1">
    <location>
        <begin position="36"/>
        <end position="55"/>
    </location>
</feature>
<evidence type="ECO:0000313" key="2">
    <source>
        <dbReference type="EMBL" id="GAA2618566.1"/>
    </source>
</evidence>
<proteinExistence type="predicted"/>